<dbReference type="InterPro" id="IPR007863">
    <property type="entry name" value="Peptidase_M16_C"/>
</dbReference>
<evidence type="ECO:0000259" key="11">
    <source>
        <dbReference type="Pfam" id="PF05193"/>
    </source>
</evidence>
<feature type="domain" description="Peptidase M16 N-terminal" evidence="10">
    <location>
        <begin position="69"/>
        <end position="217"/>
    </location>
</feature>
<dbReference type="AlphaFoldDB" id="A0A3S5CEB9"/>
<dbReference type="GO" id="GO:0005739">
    <property type="term" value="C:mitochondrion"/>
    <property type="evidence" value="ECO:0007669"/>
    <property type="project" value="UniProtKB-SubCell"/>
</dbReference>
<evidence type="ECO:0000313" key="12">
    <source>
        <dbReference type="EMBL" id="VEL14258.1"/>
    </source>
</evidence>
<dbReference type="InterPro" id="IPR050361">
    <property type="entry name" value="MPP/UQCRC_Complex"/>
</dbReference>
<name>A0A3S5CEB9_9PLAT</name>
<keyword evidence="4" id="KW-0479">Metal-binding</keyword>
<evidence type="ECO:0000313" key="13">
    <source>
        <dbReference type="Proteomes" id="UP000784294"/>
    </source>
</evidence>
<keyword evidence="3" id="KW-0645">Protease</keyword>
<dbReference type="Pfam" id="PF05193">
    <property type="entry name" value="Peptidase_M16_C"/>
    <property type="match status" value="1"/>
</dbReference>
<reference evidence="12" key="1">
    <citation type="submission" date="2018-11" db="EMBL/GenBank/DDBJ databases">
        <authorList>
            <consortium name="Pathogen Informatics"/>
        </authorList>
    </citation>
    <scope>NUCLEOTIDE SEQUENCE</scope>
</reference>
<keyword evidence="5" id="KW-0378">Hydrolase</keyword>
<evidence type="ECO:0000256" key="7">
    <source>
        <dbReference type="ARBA" id="ARBA00023049"/>
    </source>
</evidence>
<sequence length="368" mass="41279">MSDLESIFRLNSRWLSVSSLVAWAFGCSLSRNLSSIQAASIGKATHYNPVFQSDLFPDTSVTTLKNNFRIASENWNTPTCTVGVWVDVGSKFETDANNGVAHFLEHMAFKGTDKRSQQGLELEVENKGAHLNAYTSREMTVYYAKCFVKDLPWGKTVELLSDILKHSKFDPAQVNRERGVILREMEEIDSNYQEVVFDYLHGTAYQGTPLSRTILGPPDNVKNMTPDSLRKFIKSHYKAPRMVLASAGGVDHKQLSDLGEQYFGDISMSYGPDEVPPDETHCRFTGSELRERDDEMPLVHGAIAFQGPGWENPETLELMVASSLHGAWDRSYGGGSHVASSLAADFFKRGNIHSFQHFFTCYHQTSLW</sequence>
<dbReference type="InterPro" id="IPR001431">
    <property type="entry name" value="Pept_M16_Zn_BS"/>
</dbReference>
<protein>
    <recommendedName>
        <fullName evidence="14">Mitochondrial-processing peptidase subunit beta</fullName>
    </recommendedName>
</protein>
<dbReference type="EMBL" id="CAAALY010020551">
    <property type="protein sequence ID" value="VEL14258.1"/>
    <property type="molecule type" value="Genomic_DNA"/>
</dbReference>
<dbReference type="Gene3D" id="3.30.830.10">
    <property type="entry name" value="Metalloenzyme, LuxS/M16 peptidase-like"/>
    <property type="match status" value="2"/>
</dbReference>
<evidence type="ECO:0000256" key="1">
    <source>
        <dbReference type="ARBA" id="ARBA00001947"/>
    </source>
</evidence>
<dbReference type="SUPFAM" id="SSF63411">
    <property type="entry name" value="LuxS/MPP-like metallohydrolase"/>
    <property type="match status" value="2"/>
</dbReference>
<proteinExistence type="inferred from homology"/>
<dbReference type="FunFam" id="3.30.830.10:FF:000002">
    <property type="entry name" value="Mitochondrial-processing peptidase subunit beta"/>
    <property type="match status" value="1"/>
</dbReference>
<dbReference type="InterPro" id="IPR011249">
    <property type="entry name" value="Metalloenz_LuxS/M16"/>
</dbReference>
<keyword evidence="7" id="KW-0482">Metalloprotease</keyword>
<dbReference type="PANTHER" id="PTHR11851:SF149">
    <property type="entry name" value="GH01077P"/>
    <property type="match status" value="1"/>
</dbReference>
<comment type="caution">
    <text evidence="12">The sequence shown here is derived from an EMBL/GenBank/DDBJ whole genome shotgun (WGS) entry which is preliminary data.</text>
</comment>
<keyword evidence="13" id="KW-1185">Reference proteome</keyword>
<evidence type="ECO:0000256" key="2">
    <source>
        <dbReference type="ARBA" id="ARBA00004173"/>
    </source>
</evidence>
<evidence type="ECO:0000256" key="5">
    <source>
        <dbReference type="ARBA" id="ARBA00022801"/>
    </source>
</evidence>
<dbReference type="GO" id="GO:0004222">
    <property type="term" value="F:metalloendopeptidase activity"/>
    <property type="evidence" value="ECO:0007669"/>
    <property type="project" value="InterPro"/>
</dbReference>
<evidence type="ECO:0000256" key="6">
    <source>
        <dbReference type="ARBA" id="ARBA00022833"/>
    </source>
</evidence>
<evidence type="ECO:0000256" key="8">
    <source>
        <dbReference type="ARBA" id="ARBA00023128"/>
    </source>
</evidence>
<evidence type="ECO:0000256" key="9">
    <source>
        <dbReference type="RuleBase" id="RU004447"/>
    </source>
</evidence>
<keyword evidence="6" id="KW-0862">Zinc</keyword>
<dbReference type="Pfam" id="PF00675">
    <property type="entry name" value="Peptidase_M16"/>
    <property type="match status" value="1"/>
</dbReference>
<comment type="subcellular location">
    <subcellularLocation>
        <location evidence="2">Mitochondrion</location>
    </subcellularLocation>
</comment>
<feature type="domain" description="Peptidase M16 C-terminal" evidence="11">
    <location>
        <begin position="223"/>
        <end position="368"/>
    </location>
</feature>
<dbReference type="PROSITE" id="PS00143">
    <property type="entry name" value="INSULINASE"/>
    <property type="match status" value="1"/>
</dbReference>
<evidence type="ECO:0000259" key="10">
    <source>
        <dbReference type="Pfam" id="PF00675"/>
    </source>
</evidence>
<evidence type="ECO:0000256" key="3">
    <source>
        <dbReference type="ARBA" id="ARBA00022670"/>
    </source>
</evidence>
<accession>A0A3S5CEB9</accession>
<dbReference type="OrthoDB" id="10251424at2759"/>
<dbReference type="GO" id="GO:0046872">
    <property type="term" value="F:metal ion binding"/>
    <property type="evidence" value="ECO:0007669"/>
    <property type="project" value="UniProtKB-KW"/>
</dbReference>
<dbReference type="PANTHER" id="PTHR11851">
    <property type="entry name" value="METALLOPROTEASE"/>
    <property type="match status" value="1"/>
</dbReference>
<evidence type="ECO:0000256" key="4">
    <source>
        <dbReference type="ARBA" id="ARBA00022723"/>
    </source>
</evidence>
<dbReference type="GO" id="GO:0006627">
    <property type="term" value="P:protein processing involved in protein targeting to mitochondrion"/>
    <property type="evidence" value="ECO:0007669"/>
    <property type="project" value="TreeGrafter"/>
</dbReference>
<comment type="cofactor">
    <cofactor evidence="1">
        <name>Zn(2+)</name>
        <dbReference type="ChEBI" id="CHEBI:29105"/>
    </cofactor>
</comment>
<evidence type="ECO:0008006" key="14">
    <source>
        <dbReference type="Google" id="ProtNLM"/>
    </source>
</evidence>
<organism evidence="12 13">
    <name type="scientific">Protopolystoma xenopodis</name>
    <dbReference type="NCBI Taxonomy" id="117903"/>
    <lineage>
        <taxon>Eukaryota</taxon>
        <taxon>Metazoa</taxon>
        <taxon>Spiralia</taxon>
        <taxon>Lophotrochozoa</taxon>
        <taxon>Platyhelminthes</taxon>
        <taxon>Monogenea</taxon>
        <taxon>Polyopisthocotylea</taxon>
        <taxon>Polystomatidea</taxon>
        <taxon>Polystomatidae</taxon>
        <taxon>Protopolystoma</taxon>
    </lineage>
</organism>
<keyword evidence="8" id="KW-0496">Mitochondrion</keyword>
<gene>
    <name evidence="12" type="ORF">PXEA_LOCUS7698</name>
</gene>
<comment type="similarity">
    <text evidence="9">Belongs to the peptidase M16 family.</text>
</comment>
<dbReference type="Proteomes" id="UP000784294">
    <property type="component" value="Unassembled WGS sequence"/>
</dbReference>
<dbReference type="InterPro" id="IPR011765">
    <property type="entry name" value="Pept_M16_N"/>
</dbReference>